<proteinExistence type="predicted"/>
<evidence type="ECO:0000313" key="1">
    <source>
        <dbReference type="EMBL" id="EGG06504.1"/>
    </source>
</evidence>
<dbReference type="EMBL" id="GL883108">
    <property type="protein sequence ID" value="EGG06504.1"/>
    <property type="molecule type" value="Genomic_DNA"/>
</dbReference>
<organism evidence="2">
    <name type="scientific">Melampsora larici-populina (strain 98AG31 / pathotype 3-4-7)</name>
    <name type="common">Poplar leaf rust fungus</name>
    <dbReference type="NCBI Taxonomy" id="747676"/>
    <lineage>
        <taxon>Eukaryota</taxon>
        <taxon>Fungi</taxon>
        <taxon>Dikarya</taxon>
        <taxon>Basidiomycota</taxon>
        <taxon>Pucciniomycotina</taxon>
        <taxon>Pucciniomycetes</taxon>
        <taxon>Pucciniales</taxon>
        <taxon>Melampsoraceae</taxon>
        <taxon>Melampsora</taxon>
    </lineage>
</organism>
<dbReference type="KEGG" id="mlr:MELLADRAFT_106678"/>
<name>F4RMA0_MELLP</name>
<dbReference type="GeneID" id="18922966"/>
<dbReference type="InParanoid" id="F4RMA0"/>
<dbReference type="AlphaFoldDB" id="F4RMA0"/>
<evidence type="ECO:0000313" key="2">
    <source>
        <dbReference type="Proteomes" id="UP000001072"/>
    </source>
</evidence>
<sequence>MLDLPSLEQFALVDQSTVFHLVSTNTEVPPKGTVLSTNNTVCEKFLSRHTHYQTTIGVVDSRSGLLLGNDWMSPTHPGWGKLSGQAQAAKKSNALLKHLHFYVISTPIYTHLDKGFRYIN</sequence>
<dbReference type="RefSeq" id="XP_007410338.1">
    <property type="nucleotide sequence ID" value="XM_007410276.1"/>
</dbReference>
<gene>
    <name evidence="1" type="ORF">MELLADRAFT_106678</name>
</gene>
<dbReference type="Proteomes" id="UP000001072">
    <property type="component" value="Unassembled WGS sequence"/>
</dbReference>
<keyword evidence="2" id="KW-1185">Reference proteome</keyword>
<accession>F4RMA0</accession>
<dbReference type="VEuPathDB" id="FungiDB:MELLADRAFT_106678"/>
<reference evidence="2" key="1">
    <citation type="journal article" date="2011" name="Proc. Natl. Acad. Sci. U.S.A.">
        <title>Obligate biotrophy features unraveled by the genomic analysis of rust fungi.</title>
        <authorList>
            <person name="Duplessis S."/>
            <person name="Cuomo C.A."/>
            <person name="Lin Y.-C."/>
            <person name="Aerts A."/>
            <person name="Tisserant E."/>
            <person name="Veneault-Fourrey C."/>
            <person name="Joly D.L."/>
            <person name="Hacquard S."/>
            <person name="Amselem J."/>
            <person name="Cantarel B.L."/>
            <person name="Chiu R."/>
            <person name="Coutinho P.M."/>
            <person name="Feau N."/>
            <person name="Field M."/>
            <person name="Frey P."/>
            <person name="Gelhaye E."/>
            <person name="Goldberg J."/>
            <person name="Grabherr M.G."/>
            <person name="Kodira C.D."/>
            <person name="Kohler A."/>
            <person name="Kuees U."/>
            <person name="Lindquist E.A."/>
            <person name="Lucas S.M."/>
            <person name="Mago R."/>
            <person name="Mauceli E."/>
            <person name="Morin E."/>
            <person name="Murat C."/>
            <person name="Pangilinan J.L."/>
            <person name="Park R."/>
            <person name="Pearson M."/>
            <person name="Quesneville H."/>
            <person name="Rouhier N."/>
            <person name="Sakthikumar S."/>
            <person name="Salamov A.A."/>
            <person name="Schmutz J."/>
            <person name="Selles B."/>
            <person name="Shapiro H."/>
            <person name="Tanguay P."/>
            <person name="Tuskan G.A."/>
            <person name="Henrissat B."/>
            <person name="Van de Peer Y."/>
            <person name="Rouze P."/>
            <person name="Ellis J.G."/>
            <person name="Dodds P.N."/>
            <person name="Schein J.E."/>
            <person name="Zhong S."/>
            <person name="Hamelin R.C."/>
            <person name="Grigoriev I.V."/>
            <person name="Szabo L.J."/>
            <person name="Martin F."/>
        </authorList>
    </citation>
    <scope>NUCLEOTIDE SEQUENCE [LARGE SCALE GENOMIC DNA]</scope>
    <source>
        <strain evidence="2">98AG31 / pathotype 3-4-7</strain>
    </source>
</reference>
<protein>
    <submittedName>
        <fullName evidence="1">Uncharacterized protein</fullName>
    </submittedName>
</protein>
<dbReference type="HOGENOM" id="CLU_2050144_0_0_1"/>